<dbReference type="PROSITE" id="PS51257">
    <property type="entry name" value="PROKAR_LIPOPROTEIN"/>
    <property type="match status" value="1"/>
</dbReference>
<accession>A0ABS9DJ17</accession>
<evidence type="ECO:0008006" key="3">
    <source>
        <dbReference type="Google" id="ProtNLM"/>
    </source>
</evidence>
<reference evidence="1" key="1">
    <citation type="submission" date="2022-01" db="EMBL/GenBank/DDBJ databases">
        <title>Gordonia xiamenensis sp. nov., isolated from surface seawater in Xiamen.</title>
        <authorList>
            <person name="He Y.F."/>
        </authorList>
    </citation>
    <scope>NUCLEOTIDE SEQUENCE</scope>
    <source>
        <strain evidence="1">GW1C4-4</strain>
    </source>
</reference>
<dbReference type="Proteomes" id="UP001108089">
    <property type="component" value="Unassembled WGS sequence"/>
</dbReference>
<evidence type="ECO:0000313" key="1">
    <source>
        <dbReference type="EMBL" id="MCF3939220.1"/>
    </source>
</evidence>
<keyword evidence="2" id="KW-1185">Reference proteome</keyword>
<sequence length="164" mass="16865">MRTRAITLIGGVALLAVACTNDPEGGSPNRGSGSETDPVSIENAFITPENINGLCALQVGDDAGFRYIVSNISDSDSATFTGITTDVAESAEMSPPGPKTVEPQSEINSGVSGADLAPGDPAFTTTLRGLRENAEPGESFSVTFTFADRDPIEIMVPVEACPAA</sequence>
<organism evidence="1 2">
    <name type="scientific">Gordonia tangerina</name>
    <dbReference type="NCBI Taxonomy" id="2911060"/>
    <lineage>
        <taxon>Bacteria</taxon>
        <taxon>Bacillati</taxon>
        <taxon>Actinomycetota</taxon>
        <taxon>Actinomycetes</taxon>
        <taxon>Mycobacteriales</taxon>
        <taxon>Gordoniaceae</taxon>
        <taxon>Gordonia</taxon>
    </lineage>
</organism>
<gene>
    <name evidence="1" type="ORF">L1892_12630</name>
</gene>
<dbReference type="Gene3D" id="2.60.40.1890">
    <property type="entry name" value="PCu(A)C copper chaperone"/>
    <property type="match status" value="1"/>
</dbReference>
<dbReference type="Pfam" id="PF04314">
    <property type="entry name" value="PCuAC"/>
    <property type="match status" value="1"/>
</dbReference>
<dbReference type="SUPFAM" id="SSF110087">
    <property type="entry name" value="DR1885-like metal-binding protein"/>
    <property type="match status" value="1"/>
</dbReference>
<dbReference type="InterPro" id="IPR007410">
    <property type="entry name" value="LpqE-like"/>
</dbReference>
<dbReference type="EMBL" id="JAKGCU010000010">
    <property type="protein sequence ID" value="MCF3939220.1"/>
    <property type="molecule type" value="Genomic_DNA"/>
</dbReference>
<comment type="caution">
    <text evidence="1">The sequence shown here is derived from an EMBL/GenBank/DDBJ whole genome shotgun (WGS) entry which is preliminary data.</text>
</comment>
<proteinExistence type="predicted"/>
<protein>
    <recommendedName>
        <fullName evidence="3">Copper chaperone PCu(A)C</fullName>
    </recommendedName>
</protein>
<dbReference type="InterPro" id="IPR036182">
    <property type="entry name" value="PCuAC_sf"/>
</dbReference>
<name>A0ABS9DJ17_9ACTN</name>
<evidence type="ECO:0000313" key="2">
    <source>
        <dbReference type="Proteomes" id="UP001108089"/>
    </source>
</evidence>
<dbReference type="RefSeq" id="WP_235723952.1">
    <property type="nucleotide sequence ID" value="NZ_JAKGCU010000010.1"/>
</dbReference>